<feature type="transmembrane region" description="Helical" evidence="1">
    <location>
        <begin position="353"/>
        <end position="373"/>
    </location>
</feature>
<evidence type="ECO:0000313" key="2">
    <source>
        <dbReference type="EMBL" id="SCA48270.1"/>
    </source>
</evidence>
<feature type="transmembrane region" description="Helical" evidence="1">
    <location>
        <begin position="314"/>
        <end position="333"/>
    </location>
</feature>
<dbReference type="AlphaFoldDB" id="A0A1D3KWU4"/>
<feature type="transmembrane region" description="Helical" evidence="1">
    <location>
        <begin position="449"/>
        <end position="470"/>
    </location>
</feature>
<keyword evidence="1" id="KW-1133">Transmembrane helix</keyword>
<keyword evidence="1" id="KW-0472">Membrane</keyword>
<feature type="transmembrane region" description="Helical" evidence="1">
    <location>
        <begin position="410"/>
        <end position="428"/>
    </location>
</feature>
<evidence type="ECO:0000313" key="3">
    <source>
        <dbReference type="Proteomes" id="UP000242942"/>
    </source>
</evidence>
<dbReference type="SUPFAM" id="SSF103473">
    <property type="entry name" value="MFS general substrate transporter"/>
    <property type="match status" value="1"/>
</dbReference>
<accession>A0A1D3KWU4</accession>
<organism evidence="2 3">
    <name type="scientific">Plasmodium ovale</name>
    <name type="common">malaria parasite P. ovale</name>
    <dbReference type="NCBI Taxonomy" id="36330"/>
    <lineage>
        <taxon>Eukaryota</taxon>
        <taxon>Sar</taxon>
        <taxon>Alveolata</taxon>
        <taxon>Apicomplexa</taxon>
        <taxon>Aconoidasida</taxon>
        <taxon>Haemosporida</taxon>
        <taxon>Plasmodiidae</taxon>
        <taxon>Plasmodium</taxon>
        <taxon>Plasmodium (Plasmodium)</taxon>
    </lineage>
</organism>
<dbReference type="EMBL" id="LT594583">
    <property type="protein sequence ID" value="SCA48270.1"/>
    <property type="molecule type" value="Genomic_DNA"/>
</dbReference>
<dbReference type="InterPro" id="IPR036259">
    <property type="entry name" value="MFS_trans_sf"/>
</dbReference>
<sequence>MEEKNTMLKGEEVRIRSIFFFIGLLLSLPSHVIVNVSFLINYIYKEEIFVTIMGIVSGCMIISSLFQLTFEKTSFKSIMICNILNTVNLIVLVIFICIYKVSKYYVYVISSIIGLYIGYLYSACTKYSLLLTIKVNGYMVTGISFSALFFFTINLLMSYFTIEDGNIQSYYNAISLSVCTIIFLEFLIILYIFYIQFNSPFFLKEQEKIESQICTCNNNGINHNGINHNGINHNGINHNGNNDNDDTTNDDTTNVNTEKLNELEIGKGKNVNNNNSDVDKHAISLFITLKKKVVNFKNMFNCTNIFHGARLVKYYYVCLIPISFSIFISSIAYPHMIPNKLKKGVYLKYMFMFLYQISDVLFSILVTVYLTAFNFFKQKYVAVLCISRIILLGLSFTIKNLKDGDFMYSNAFISLIIFLLGSTNGSLINISYARIGDCFEESDKKEKKIAVSSSFCALCLLMSFAMAPWFCKMIIDL</sequence>
<proteinExistence type="predicted"/>
<dbReference type="VEuPathDB" id="PlasmoDB:POWCR01_020013300"/>
<feature type="transmembrane region" description="Helical" evidence="1">
    <location>
        <begin position="104"/>
        <end position="123"/>
    </location>
</feature>
<gene>
    <name evidence="2" type="primary">NT4</name>
    <name evidence="2" type="ORF">POCGH01_02018700</name>
</gene>
<protein>
    <submittedName>
        <fullName evidence="2">Nucleoside transporter 4, putative</fullName>
    </submittedName>
</protein>
<dbReference type="Proteomes" id="UP000242942">
    <property type="component" value="Chromosome 2"/>
</dbReference>
<keyword evidence="1" id="KW-0812">Transmembrane</keyword>
<feature type="transmembrane region" description="Helical" evidence="1">
    <location>
        <begin position="48"/>
        <end position="66"/>
    </location>
</feature>
<feature type="transmembrane region" description="Helical" evidence="1">
    <location>
        <begin position="78"/>
        <end position="98"/>
    </location>
</feature>
<feature type="transmembrane region" description="Helical" evidence="1">
    <location>
        <begin position="20"/>
        <end position="42"/>
    </location>
</feature>
<feature type="transmembrane region" description="Helical" evidence="1">
    <location>
        <begin position="174"/>
        <end position="194"/>
    </location>
</feature>
<keyword evidence="3" id="KW-1185">Reference proteome</keyword>
<feature type="transmembrane region" description="Helical" evidence="1">
    <location>
        <begin position="380"/>
        <end position="398"/>
    </location>
</feature>
<reference evidence="2 3" key="1">
    <citation type="submission" date="2016-06" db="EMBL/GenBank/DDBJ databases">
        <authorList>
            <consortium name="Pathogen Informatics"/>
        </authorList>
    </citation>
    <scope>NUCLEOTIDE SEQUENCE [LARGE SCALE GENOMIC DNA]</scope>
    <source>
        <strain evidence="2">PocGH01</strain>
    </source>
</reference>
<evidence type="ECO:0000256" key="1">
    <source>
        <dbReference type="SAM" id="Phobius"/>
    </source>
</evidence>
<name>A0A1D3KWU4_PLAOA</name>
<dbReference type="OrthoDB" id="392444at2759"/>
<dbReference type="VEuPathDB" id="PlasmoDB:PocGH01_02018700"/>
<feature type="transmembrane region" description="Helical" evidence="1">
    <location>
        <begin position="135"/>
        <end position="162"/>
    </location>
</feature>